<gene>
    <name evidence="1" type="ORF">FCC1311_102602</name>
</gene>
<dbReference type="AlphaFoldDB" id="A0A2R5GT42"/>
<dbReference type="Proteomes" id="UP000241890">
    <property type="component" value="Unassembled WGS sequence"/>
</dbReference>
<organism evidence="1 2">
    <name type="scientific">Hondaea fermentalgiana</name>
    <dbReference type="NCBI Taxonomy" id="2315210"/>
    <lineage>
        <taxon>Eukaryota</taxon>
        <taxon>Sar</taxon>
        <taxon>Stramenopiles</taxon>
        <taxon>Bigyra</taxon>
        <taxon>Labyrinthulomycetes</taxon>
        <taxon>Thraustochytrida</taxon>
        <taxon>Thraustochytriidae</taxon>
        <taxon>Hondaea</taxon>
    </lineage>
</organism>
<dbReference type="EMBL" id="BEYU01000178">
    <property type="protein sequence ID" value="GBG34037.1"/>
    <property type="molecule type" value="Genomic_DNA"/>
</dbReference>
<name>A0A2R5GT42_9STRA</name>
<sequence length="264" mass="28317">MSDDRVETEATNSEPRAANFVASAAEAINTSREARQRSEEKRGALYEEFGEDTVRGWVGEHQALLAAGVLGGEQDEQKVVKEDDGFDAYGERILETLSDVELPAELPWPAEGNCFELVVAETAAWDSANPLGLVLLPATSASSSRAEMRAVRAADDHDTQEIEVSFGTDASIRMGLSSELTLRVEARGADHDLVACVPSSYMTRLVGRQSEPSLNEGEGRRILLSGPSDLRVSFRVIQLSDARIAWQVADAAAPSSSSSSSSSS</sequence>
<comment type="caution">
    <text evidence="1">The sequence shown here is derived from an EMBL/GenBank/DDBJ whole genome shotgun (WGS) entry which is preliminary data.</text>
</comment>
<accession>A0A2R5GT42</accession>
<proteinExistence type="predicted"/>
<evidence type="ECO:0000313" key="2">
    <source>
        <dbReference type="Proteomes" id="UP000241890"/>
    </source>
</evidence>
<protein>
    <submittedName>
        <fullName evidence="1">Uncharacterized protein</fullName>
    </submittedName>
</protein>
<keyword evidence="2" id="KW-1185">Reference proteome</keyword>
<reference evidence="1 2" key="1">
    <citation type="submission" date="2017-12" db="EMBL/GenBank/DDBJ databases">
        <title>Sequencing, de novo assembly and annotation of complete genome of a new Thraustochytrid species, strain FCC1311.</title>
        <authorList>
            <person name="Sedici K."/>
            <person name="Godart F."/>
            <person name="Aiese Cigliano R."/>
            <person name="Sanseverino W."/>
            <person name="Barakat M."/>
            <person name="Ortet P."/>
            <person name="Marechal E."/>
            <person name="Cagnac O."/>
            <person name="Amato A."/>
        </authorList>
    </citation>
    <scope>NUCLEOTIDE SEQUENCE [LARGE SCALE GENOMIC DNA]</scope>
</reference>
<dbReference type="InParanoid" id="A0A2R5GT42"/>
<evidence type="ECO:0000313" key="1">
    <source>
        <dbReference type="EMBL" id="GBG34037.1"/>
    </source>
</evidence>